<reference evidence="2 3" key="1">
    <citation type="submission" date="2020-08" db="EMBL/GenBank/DDBJ databases">
        <title>Genomic Encyclopedia of Type Strains, Phase IV (KMG-IV): sequencing the most valuable type-strain genomes for metagenomic binning, comparative biology and taxonomic classification.</title>
        <authorList>
            <person name="Goeker M."/>
        </authorList>
    </citation>
    <scope>NUCLEOTIDE SEQUENCE [LARGE SCALE GENOMIC DNA]</scope>
    <source>
        <strain evidence="2 3">DSM 26944</strain>
    </source>
</reference>
<dbReference type="AlphaFoldDB" id="A0A7W9B0F7"/>
<dbReference type="RefSeq" id="WP_183656644.1">
    <property type="nucleotide sequence ID" value="NZ_JACIJG010000021.1"/>
</dbReference>
<accession>A0A7W9B0F7</accession>
<evidence type="ECO:0000313" key="3">
    <source>
        <dbReference type="Proteomes" id="UP000555546"/>
    </source>
</evidence>
<keyword evidence="3" id="KW-1185">Reference proteome</keyword>
<organism evidence="2 3">
    <name type="scientific">Brucella daejeonensis</name>
    <dbReference type="NCBI Taxonomy" id="659015"/>
    <lineage>
        <taxon>Bacteria</taxon>
        <taxon>Pseudomonadati</taxon>
        <taxon>Pseudomonadota</taxon>
        <taxon>Alphaproteobacteria</taxon>
        <taxon>Hyphomicrobiales</taxon>
        <taxon>Brucellaceae</taxon>
        <taxon>Brucella/Ochrobactrum group</taxon>
        <taxon>Brucella</taxon>
    </lineage>
</organism>
<sequence length="116" mass="12580">MNMRSSIQTMIAVGLWAGLAFPATAASEYPTSVVAGYVYECMKANGENQDMLQRCSCSVDVVASIVPYDHYVTAATFKEMGRTTGEKAVLFRQSAPAKTALAELKRAQAEADIRCF</sequence>
<dbReference type="EMBL" id="JACIJG010000021">
    <property type="protein sequence ID" value="MBB5703970.1"/>
    <property type="molecule type" value="Genomic_DNA"/>
</dbReference>
<comment type="caution">
    <text evidence="2">The sequence shown here is derived from an EMBL/GenBank/DDBJ whole genome shotgun (WGS) entry which is preliminary data.</text>
</comment>
<proteinExistence type="predicted"/>
<dbReference type="Proteomes" id="UP000555546">
    <property type="component" value="Unassembled WGS sequence"/>
</dbReference>
<keyword evidence="1" id="KW-0732">Signal</keyword>
<gene>
    <name evidence="2" type="ORF">FHS76_003885</name>
</gene>
<feature type="signal peptide" evidence="1">
    <location>
        <begin position="1"/>
        <end position="25"/>
    </location>
</feature>
<evidence type="ECO:0000313" key="2">
    <source>
        <dbReference type="EMBL" id="MBB5703970.1"/>
    </source>
</evidence>
<name>A0A7W9B0F7_9HYPH</name>
<evidence type="ECO:0000256" key="1">
    <source>
        <dbReference type="SAM" id="SignalP"/>
    </source>
</evidence>
<feature type="chain" id="PRO_5030758905" evidence="1">
    <location>
        <begin position="26"/>
        <end position="116"/>
    </location>
</feature>
<protein>
    <submittedName>
        <fullName evidence="2">Uncharacterized protein</fullName>
    </submittedName>
</protein>